<dbReference type="GO" id="GO:0005525">
    <property type="term" value="F:GTP binding"/>
    <property type="evidence" value="ECO:0007669"/>
    <property type="project" value="InterPro"/>
</dbReference>
<name>A0AAU6TJB2_UNCXX</name>
<feature type="domain" description="G" evidence="1">
    <location>
        <begin position="42"/>
        <end position="138"/>
    </location>
</feature>
<dbReference type="PANTHER" id="PTHR14143">
    <property type="entry name" value="INTERFERON-INDUCIBLE GTPASE FAMILY MEMBER"/>
    <property type="match status" value="1"/>
</dbReference>
<dbReference type="EMBL" id="CP095342">
    <property type="protein sequence ID" value="XAG61353.1"/>
    <property type="molecule type" value="Genomic_DNA"/>
</dbReference>
<proteinExistence type="predicted"/>
<dbReference type="Pfam" id="PF01926">
    <property type="entry name" value="MMR_HSR1"/>
    <property type="match status" value="1"/>
</dbReference>
<protein>
    <submittedName>
        <fullName evidence="2">GTPase family protein</fullName>
    </submittedName>
</protein>
<dbReference type="SUPFAM" id="SSF52540">
    <property type="entry name" value="P-loop containing nucleoside triphosphate hydrolases"/>
    <property type="match status" value="1"/>
</dbReference>
<dbReference type="InterPro" id="IPR027417">
    <property type="entry name" value="P-loop_NTPase"/>
</dbReference>
<dbReference type="AlphaFoldDB" id="A0AAU6TJB2"/>
<evidence type="ECO:0000259" key="1">
    <source>
        <dbReference type="Pfam" id="PF01926"/>
    </source>
</evidence>
<evidence type="ECO:0000313" key="2">
    <source>
        <dbReference type="EMBL" id="XAG61353.1"/>
    </source>
</evidence>
<accession>A0AAU6TJB2</accession>
<dbReference type="InterPro" id="IPR006073">
    <property type="entry name" value="GTP-bd"/>
</dbReference>
<dbReference type="PANTHER" id="PTHR14143:SF1">
    <property type="entry name" value="IRG-TYPE G DOMAIN-CONTAINING PROTEIN"/>
    <property type="match status" value="1"/>
</dbReference>
<reference evidence="2" key="1">
    <citation type="submission" date="2022-03" db="EMBL/GenBank/DDBJ databases">
        <title>Sea Food Isolates.</title>
        <authorList>
            <person name="Li c."/>
        </authorList>
    </citation>
    <scope>NUCLEOTIDE SEQUENCE</scope>
    <source>
        <strain evidence="2">19MO02SH05</strain>
    </source>
</reference>
<dbReference type="Gene3D" id="3.40.50.300">
    <property type="entry name" value="P-loop containing nucleotide triphosphate hydrolases"/>
    <property type="match status" value="1"/>
</dbReference>
<organism evidence="2">
    <name type="scientific">bacterium 19MO02SH05</name>
    <dbReference type="NCBI Taxonomy" id="2920696"/>
    <lineage>
        <taxon>Bacteria</taxon>
    </lineage>
</organism>
<gene>
    <name evidence="2" type="ORF">MRL64_00640</name>
</gene>
<sequence>MSTTNDLFTTLESEILHASLNEADRSKLLNNLKQIKKEKLNILITGATGAGKSSTINALFNMPIAEVGMNSEPHTECVQHYQLNNLVLWDTPGLGDGIDEDRRHTKAIKHLLNKKDANGQLVIDLVLVILDGGSRDLGTPLTLINDIIIPHLGDEADKRLIVGINQADVALKGPKSWNYIDNEPTDEALAFLEKQQATVAKRIHKATQISITPVYFVAGYSDGVNRQRPYNLSKLLYTIVDLLPKDKRVMLANRTISNDVNNWKDNDASDYNKKTSLSLWESIVETTLQGASIGSDIGAIFGKPGKAIGKVMGSVAGVFFGGIKYIFGF</sequence>